<dbReference type="GO" id="GO:0016226">
    <property type="term" value="P:iron-sulfur cluster assembly"/>
    <property type="evidence" value="ECO:0007669"/>
    <property type="project" value="TreeGrafter"/>
</dbReference>
<dbReference type="Proteomes" id="UP000824988">
    <property type="component" value="Chromosome"/>
</dbReference>
<dbReference type="InterPro" id="IPR017703">
    <property type="entry name" value="YgfZ/GCV_T_CS"/>
</dbReference>
<dbReference type="EMBL" id="AP019782">
    <property type="protein sequence ID" value="BBL71211.1"/>
    <property type="molecule type" value="Genomic_DNA"/>
</dbReference>
<dbReference type="NCBIfam" id="TIGR03317">
    <property type="entry name" value="ygfZ_signature"/>
    <property type="match status" value="1"/>
</dbReference>
<name>A0A8D4VP56_9GAMM</name>
<reference evidence="1" key="1">
    <citation type="submission" date="2019-06" db="EMBL/GenBank/DDBJ databases">
        <title>Complete genome sequence of Methylogaea oryzae strain JCM16910.</title>
        <authorList>
            <person name="Asakawa S."/>
        </authorList>
    </citation>
    <scope>NUCLEOTIDE SEQUENCE</scope>
    <source>
        <strain evidence="1">E10</strain>
    </source>
</reference>
<protein>
    <submittedName>
        <fullName evidence="1">tRNA-modifying protein YgfZ</fullName>
    </submittedName>
</protein>
<dbReference type="PIRSF" id="PIRSF006487">
    <property type="entry name" value="GcvT"/>
    <property type="match status" value="1"/>
</dbReference>
<dbReference type="PANTHER" id="PTHR22602:SF0">
    <property type="entry name" value="TRANSFERASE CAF17, MITOCHONDRIAL-RELATED"/>
    <property type="match status" value="1"/>
</dbReference>
<evidence type="ECO:0000313" key="2">
    <source>
        <dbReference type="Proteomes" id="UP000824988"/>
    </source>
</evidence>
<keyword evidence="2" id="KW-1185">Reference proteome</keyword>
<dbReference type="KEGG" id="moz:MoryE10_18170"/>
<evidence type="ECO:0000313" key="1">
    <source>
        <dbReference type="EMBL" id="BBL71211.1"/>
    </source>
</evidence>
<dbReference type="InterPro" id="IPR045179">
    <property type="entry name" value="YgfZ/GcvT"/>
</dbReference>
<organism evidence="1 2">
    <name type="scientific">Methylogaea oryzae</name>
    <dbReference type="NCBI Taxonomy" id="1295382"/>
    <lineage>
        <taxon>Bacteria</taxon>
        <taxon>Pseudomonadati</taxon>
        <taxon>Pseudomonadota</taxon>
        <taxon>Gammaproteobacteria</taxon>
        <taxon>Methylococcales</taxon>
        <taxon>Methylococcaceae</taxon>
        <taxon>Methylogaea</taxon>
    </lineage>
</organism>
<proteinExistence type="predicted"/>
<dbReference type="RefSeq" id="WP_221046854.1">
    <property type="nucleotide sequence ID" value="NZ_AP019782.1"/>
</dbReference>
<sequence length="300" mass="31848">MNETASLTYFSLNNLAAIAVQGEDAATFLQGQTTCDVRQVTPQQSRPGALCNLKGRVIATIRLVHSGDGFLLLLQRDMQETLLKRLRMYVLRAKVVVADAGSDWRIAGLIGDTLPGTLSNAGLPLADETDAAAGNGGAIAVRLPGERPRCLLLSRQDSPQPWLDNLTVGDEGVWRQADIACGIPHIGARLSEEFIPQMLNLDLIGAVSFQKGCYTGQEIVARTHYLGQAKRRAYRYAAPSQAATGDSLFADGQADAVGTVIDAAGGELLAVVSCEHSAMLLRLGAPDGPTLQALPPPYGM</sequence>
<dbReference type="PANTHER" id="PTHR22602">
    <property type="entry name" value="TRANSFERASE CAF17, MITOCHONDRIAL-RELATED"/>
    <property type="match status" value="1"/>
</dbReference>
<accession>A0A8D4VP56</accession>
<dbReference type="AlphaFoldDB" id="A0A8D4VP56"/>
<gene>
    <name evidence="1" type="ORF">MoryE10_18170</name>
</gene>